<dbReference type="AlphaFoldDB" id="A0A158AZ41"/>
<dbReference type="GO" id="GO:0005829">
    <property type="term" value="C:cytosol"/>
    <property type="evidence" value="ECO:0007669"/>
    <property type="project" value="TreeGrafter"/>
</dbReference>
<protein>
    <submittedName>
        <fullName evidence="2">Antibiotic biosynthesis monooxygenase</fullName>
    </submittedName>
</protein>
<dbReference type="OrthoDB" id="9812192at2"/>
<dbReference type="SUPFAM" id="SSF54909">
    <property type="entry name" value="Dimeric alpha+beta barrel"/>
    <property type="match status" value="1"/>
</dbReference>
<dbReference type="InterPro" id="IPR007138">
    <property type="entry name" value="ABM_dom"/>
</dbReference>
<dbReference type="Pfam" id="PF03992">
    <property type="entry name" value="ABM"/>
    <property type="match status" value="1"/>
</dbReference>
<organism evidence="2 3">
    <name type="scientific">Caballeronia glebae</name>
    <dbReference type="NCBI Taxonomy" id="1777143"/>
    <lineage>
        <taxon>Bacteria</taxon>
        <taxon>Pseudomonadati</taxon>
        <taxon>Pseudomonadota</taxon>
        <taxon>Betaproteobacteria</taxon>
        <taxon>Burkholderiales</taxon>
        <taxon>Burkholderiaceae</taxon>
        <taxon>Caballeronia</taxon>
    </lineage>
</organism>
<evidence type="ECO:0000313" key="3">
    <source>
        <dbReference type="Proteomes" id="UP000054596"/>
    </source>
</evidence>
<dbReference type="PANTHER" id="PTHR33336:SF1">
    <property type="entry name" value="(4S)-4-HYDROXY-5-PHOSPHONOOXYPENTANE-2,3-DIONE ISOMERASE"/>
    <property type="match status" value="1"/>
</dbReference>
<reference evidence="2" key="1">
    <citation type="submission" date="2016-01" db="EMBL/GenBank/DDBJ databases">
        <authorList>
            <person name="Peeters C."/>
        </authorList>
    </citation>
    <scope>NUCLEOTIDE SEQUENCE [LARGE SCALE GENOMIC DNA]</scope>
    <source>
        <strain evidence="2">LMG 29325</strain>
    </source>
</reference>
<keyword evidence="2" id="KW-0560">Oxidoreductase</keyword>
<accession>A0A158AZ41</accession>
<dbReference type="Gene3D" id="3.30.70.100">
    <property type="match status" value="1"/>
</dbReference>
<dbReference type="PROSITE" id="PS51725">
    <property type="entry name" value="ABM"/>
    <property type="match status" value="1"/>
</dbReference>
<proteinExistence type="predicted"/>
<dbReference type="Proteomes" id="UP000054596">
    <property type="component" value="Unassembled WGS sequence"/>
</dbReference>
<keyword evidence="2" id="KW-0503">Monooxygenase</keyword>
<gene>
    <name evidence="2" type="ORF">AWB82_03248</name>
</gene>
<dbReference type="EMBL" id="FCOJ02000021">
    <property type="protein sequence ID" value="SAK62940.1"/>
    <property type="molecule type" value="Genomic_DNA"/>
</dbReference>
<dbReference type="InterPro" id="IPR011008">
    <property type="entry name" value="Dimeric_a/b-barrel"/>
</dbReference>
<evidence type="ECO:0000313" key="2">
    <source>
        <dbReference type="EMBL" id="SAK62940.1"/>
    </source>
</evidence>
<name>A0A158AZ41_9BURK</name>
<evidence type="ECO:0000259" key="1">
    <source>
        <dbReference type="PROSITE" id="PS51725"/>
    </source>
</evidence>
<dbReference type="STRING" id="1777143.AWB82_03248"/>
<keyword evidence="3" id="KW-1185">Reference proteome</keyword>
<dbReference type="PANTHER" id="PTHR33336">
    <property type="entry name" value="QUINOL MONOOXYGENASE YGIN-RELATED"/>
    <property type="match status" value="1"/>
</dbReference>
<sequence length="106" mass="12085">MFVVAVEFVVKSEHAEAFERAVIENAEDSLRQERDCLVFDVCRSITGTQFFLYEVYEDADAFEHHLTLPHFLTFSEGSKDWVCSKKVNTFALVGDLRSPKESTSEG</sequence>
<feature type="domain" description="ABM" evidence="1">
    <location>
        <begin position="2"/>
        <end position="90"/>
    </location>
</feature>
<dbReference type="InterPro" id="IPR050744">
    <property type="entry name" value="AI-2_Isomerase_LsrG"/>
</dbReference>
<comment type="caution">
    <text evidence="2">The sequence shown here is derived from an EMBL/GenBank/DDBJ whole genome shotgun (WGS) entry which is preliminary data.</text>
</comment>
<dbReference type="GO" id="GO:0004497">
    <property type="term" value="F:monooxygenase activity"/>
    <property type="evidence" value="ECO:0007669"/>
    <property type="project" value="UniProtKB-KW"/>
</dbReference>